<sequence length="30" mass="3016">MVNGGLERLTVPSIGGSFVQIGLAIPCTQG</sequence>
<protein>
    <submittedName>
        <fullName evidence="1">Uncharacterized protein</fullName>
    </submittedName>
</protein>
<dbReference type="EMBL" id="BK016067">
    <property type="protein sequence ID" value="DAF92480.1"/>
    <property type="molecule type" value="Genomic_DNA"/>
</dbReference>
<name>A0A8S5UDC9_9CAUD</name>
<evidence type="ECO:0000313" key="1">
    <source>
        <dbReference type="EMBL" id="DAF92480.1"/>
    </source>
</evidence>
<organism evidence="1">
    <name type="scientific">Siphoviridae sp. ctkhg5</name>
    <dbReference type="NCBI Taxonomy" id="2825643"/>
    <lineage>
        <taxon>Viruses</taxon>
        <taxon>Duplodnaviria</taxon>
        <taxon>Heunggongvirae</taxon>
        <taxon>Uroviricota</taxon>
        <taxon>Caudoviricetes</taxon>
    </lineage>
</organism>
<accession>A0A8S5UDC9</accession>
<reference evidence="1" key="1">
    <citation type="journal article" date="2021" name="Proc. Natl. Acad. Sci. U.S.A.">
        <title>A Catalog of Tens of Thousands of Viruses from Human Metagenomes Reveals Hidden Associations with Chronic Diseases.</title>
        <authorList>
            <person name="Tisza M.J."/>
            <person name="Buck C.B."/>
        </authorList>
    </citation>
    <scope>NUCLEOTIDE SEQUENCE</scope>
    <source>
        <strain evidence="1">Ctkhg5</strain>
    </source>
</reference>
<proteinExistence type="predicted"/>